<name>A0AAD6YDG0_9AGAR</name>
<accession>A0AAD6YDG0</accession>
<proteinExistence type="predicted"/>
<reference evidence="2" key="1">
    <citation type="submission" date="2023-03" db="EMBL/GenBank/DDBJ databases">
        <title>Massive genome expansion in bonnet fungi (Mycena s.s.) driven by repeated elements and novel gene families across ecological guilds.</title>
        <authorList>
            <consortium name="Lawrence Berkeley National Laboratory"/>
            <person name="Harder C.B."/>
            <person name="Miyauchi S."/>
            <person name="Viragh M."/>
            <person name="Kuo A."/>
            <person name="Thoen E."/>
            <person name="Andreopoulos B."/>
            <person name="Lu D."/>
            <person name="Skrede I."/>
            <person name="Drula E."/>
            <person name="Henrissat B."/>
            <person name="Morin E."/>
            <person name="Kohler A."/>
            <person name="Barry K."/>
            <person name="LaButti K."/>
            <person name="Morin E."/>
            <person name="Salamov A."/>
            <person name="Lipzen A."/>
            <person name="Mereny Z."/>
            <person name="Hegedus B."/>
            <person name="Baldrian P."/>
            <person name="Stursova M."/>
            <person name="Weitz H."/>
            <person name="Taylor A."/>
            <person name="Grigoriev I.V."/>
            <person name="Nagy L.G."/>
            <person name="Martin F."/>
            <person name="Kauserud H."/>
        </authorList>
    </citation>
    <scope>NUCLEOTIDE SEQUENCE</scope>
    <source>
        <strain evidence="2">9144</strain>
    </source>
</reference>
<dbReference type="SUPFAM" id="SSF54001">
    <property type="entry name" value="Cysteine proteinases"/>
    <property type="match status" value="1"/>
</dbReference>
<dbReference type="Gene3D" id="3.90.70.10">
    <property type="entry name" value="Cysteine proteinases"/>
    <property type="match status" value="1"/>
</dbReference>
<comment type="caution">
    <text evidence="2">The sequence shown here is derived from an EMBL/GenBank/DDBJ whole genome shotgun (WGS) entry which is preliminary data.</text>
</comment>
<keyword evidence="3" id="KW-1185">Reference proteome</keyword>
<feature type="compositionally biased region" description="Low complexity" evidence="1">
    <location>
        <begin position="268"/>
        <end position="301"/>
    </location>
</feature>
<evidence type="ECO:0000256" key="1">
    <source>
        <dbReference type="SAM" id="MobiDB-lite"/>
    </source>
</evidence>
<feature type="region of interest" description="Disordered" evidence="1">
    <location>
        <begin position="268"/>
        <end position="332"/>
    </location>
</feature>
<feature type="compositionally biased region" description="Basic residues" evidence="1">
    <location>
        <begin position="316"/>
        <end position="326"/>
    </location>
</feature>
<gene>
    <name evidence="2" type="ORF">GGX14DRAFT_567709</name>
</gene>
<organism evidence="2 3">
    <name type="scientific">Mycena pura</name>
    <dbReference type="NCBI Taxonomy" id="153505"/>
    <lineage>
        <taxon>Eukaryota</taxon>
        <taxon>Fungi</taxon>
        <taxon>Dikarya</taxon>
        <taxon>Basidiomycota</taxon>
        <taxon>Agaricomycotina</taxon>
        <taxon>Agaricomycetes</taxon>
        <taxon>Agaricomycetidae</taxon>
        <taxon>Agaricales</taxon>
        <taxon>Marasmiineae</taxon>
        <taxon>Mycenaceae</taxon>
        <taxon>Mycena</taxon>
    </lineage>
</organism>
<protein>
    <submittedName>
        <fullName evidence="2">Uncharacterized protein</fullName>
    </submittedName>
</protein>
<sequence length="332" mass="33618">MHGGQGGRVLGGQRAQCSTGSCAVDGMPTSVATGVRAHACGGQGTTCSADSAPPVRGARWTTDPHCGQQAHARRRVCPCVWRGAWWTVGLSVRRRPGVHACGGLAVCHYGQHAFGHYVCYRRAPTPVPVRSGGRVRACACAAHGGGHGRERGGEWLHISDARVDHCGIAQVLAEGSAVFRLYYERVPPPPVYAGAGVADSAETLRPAHVVGPGPGTGFGIALGGGAGAGAKARVVRSVSLGVGALARRSVSASASASSLSLRSAVSVSVSPEPEAAEPGTPRAFDTAAEAADSATAADSASLPMLPLMSTSTPGRGKAKKKKKKGKQAAQAT</sequence>
<evidence type="ECO:0000313" key="2">
    <source>
        <dbReference type="EMBL" id="KAJ7207145.1"/>
    </source>
</evidence>
<evidence type="ECO:0000313" key="3">
    <source>
        <dbReference type="Proteomes" id="UP001219525"/>
    </source>
</evidence>
<dbReference type="EMBL" id="JARJCW010000037">
    <property type="protein sequence ID" value="KAJ7207145.1"/>
    <property type="molecule type" value="Genomic_DNA"/>
</dbReference>
<dbReference type="Proteomes" id="UP001219525">
    <property type="component" value="Unassembled WGS sequence"/>
</dbReference>
<dbReference type="AlphaFoldDB" id="A0AAD6YDG0"/>
<dbReference type="InterPro" id="IPR038765">
    <property type="entry name" value="Papain-like_cys_pep_sf"/>
</dbReference>